<reference evidence="5 6" key="1">
    <citation type="journal article" date="2019" name="Int. J. Syst. Evol. Microbiol.">
        <title>The Global Catalogue of Microorganisms (GCM) 10K type strain sequencing project: providing services to taxonomists for standard genome sequencing and annotation.</title>
        <authorList>
            <consortium name="The Broad Institute Genomics Platform"/>
            <consortium name="The Broad Institute Genome Sequencing Center for Infectious Disease"/>
            <person name="Wu L."/>
            <person name="Ma J."/>
        </authorList>
    </citation>
    <scope>NUCLEOTIDE SEQUENCE [LARGE SCALE GENOMIC DNA]</scope>
    <source>
        <strain evidence="5 6">JCM 15478</strain>
    </source>
</reference>
<sequence>MFTVVLMDPQLPDGYGPDDEVEHDSPDPVWLQLAAVLIARIERGDYPVRRSIPSETQLMDEFGIARGTARKSIRLLADRGYVQTVTGRGSYVMERHTEESPSAVRKQFE</sequence>
<keyword evidence="3" id="KW-0804">Transcription</keyword>
<evidence type="ECO:0000313" key="6">
    <source>
        <dbReference type="Proteomes" id="UP001500016"/>
    </source>
</evidence>
<dbReference type="EMBL" id="BAAAPE010000032">
    <property type="protein sequence ID" value="GAA2105323.1"/>
    <property type="molecule type" value="Genomic_DNA"/>
</dbReference>
<evidence type="ECO:0000256" key="2">
    <source>
        <dbReference type="ARBA" id="ARBA00023125"/>
    </source>
</evidence>
<dbReference type="InterPro" id="IPR036388">
    <property type="entry name" value="WH-like_DNA-bd_sf"/>
</dbReference>
<dbReference type="Gene3D" id="1.10.10.10">
    <property type="entry name" value="Winged helix-like DNA-binding domain superfamily/Winged helix DNA-binding domain"/>
    <property type="match status" value="1"/>
</dbReference>
<protein>
    <recommendedName>
        <fullName evidence="4">HTH gntR-type domain-containing protein</fullName>
    </recommendedName>
</protein>
<keyword evidence="2" id="KW-0238">DNA-binding</keyword>
<accession>A0ABN2X548</accession>
<dbReference type="PRINTS" id="PR00035">
    <property type="entry name" value="HTHGNTR"/>
</dbReference>
<dbReference type="PROSITE" id="PS50949">
    <property type="entry name" value="HTH_GNTR"/>
    <property type="match status" value="1"/>
</dbReference>
<dbReference type="SMART" id="SM00345">
    <property type="entry name" value="HTH_GNTR"/>
    <property type="match status" value="1"/>
</dbReference>
<proteinExistence type="predicted"/>
<dbReference type="Pfam" id="PF00392">
    <property type="entry name" value="GntR"/>
    <property type="match status" value="1"/>
</dbReference>
<evidence type="ECO:0000259" key="4">
    <source>
        <dbReference type="PROSITE" id="PS50949"/>
    </source>
</evidence>
<name>A0ABN2X548_9ACTN</name>
<dbReference type="PANTHER" id="PTHR44846">
    <property type="entry name" value="MANNOSYL-D-GLYCERATE TRANSPORT/METABOLISM SYSTEM REPRESSOR MNGR-RELATED"/>
    <property type="match status" value="1"/>
</dbReference>
<evidence type="ECO:0000256" key="3">
    <source>
        <dbReference type="ARBA" id="ARBA00023163"/>
    </source>
</evidence>
<organism evidence="5 6">
    <name type="scientific">Streptomyces albiaxialis</name>
    <dbReference type="NCBI Taxonomy" id="329523"/>
    <lineage>
        <taxon>Bacteria</taxon>
        <taxon>Bacillati</taxon>
        <taxon>Actinomycetota</taxon>
        <taxon>Actinomycetes</taxon>
        <taxon>Kitasatosporales</taxon>
        <taxon>Streptomycetaceae</taxon>
        <taxon>Streptomyces</taxon>
    </lineage>
</organism>
<feature type="domain" description="HTH gntR-type" evidence="4">
    <location>
        <begin position="27"/>
        <end position="95"/>
    </location>
</feature>
<keyword evidence="1" id="KW-0805">Transcription regulation</keyword>
<dbReference type="PANTHER" id="PTHR44846:SF1">
    <property type="entry name" value="MANNOSYL-D-GLYCERATE TRANSPORT_METABOLISM SYSTEM REPRESSOR MNGR-RELATED"/>
    <property type="match status" value="1"/>
</dbReference>
<dbReference type="Proteomes" id="UP001500016">
    <property type="component" value="Unassembled WGS sequence"/>
</dbReference>
<dbReference type="CDD" id="cd07377">
    <property type="entry name" value="WHTH_GntR"/>
    <property type="match status" value="1"/>
</dbReference>
<gene>
    <name evidence="5" type="ORF">GCM10009801_81630</name>
</gene>
<dbReference type="InterPro" id="IPR050679">
    <property type="entry name" value="Bact_HTH_transcr_reg"/>
</dbReference>
<evidence type="ECO:0000256" key="1">
    <source>
        <dbReference type="ARBA" id="ARBA00023015"/>
    </source>
</evidence>
<keyword evidence="6" id="KW-1185">Reference proteome</keyword>
<dbReference type="InterPro" id="IPR036390">
    <property type="entry name" value="WH_DNA-bd_sf"/>
</dbReference>
<comment type="caution">
    <text evidence="5">The sequence shown here is derived from an EMBL/GenBank/DDBJ whole genome shotgun (WGS) entry which is preliminary data.</text>
</comment>
<dbReference type="SUPFAM" id="SSF46785">
    <property type="entry name" value="Winged helix' DNA-binding domain"/>
    <property type="match status" value="1"/>
</dbReference>
<evidence type="ECO:0000313" key="5">
    <source>
        <dbReference type="EMBL" id="GAA2105323.1"/>
    </source>
</evidence>
<dbReference type="InterPro" id="IPR000524">
    <property type="entry name" value="Tscrpt_reg_HTH_GntR"/>
</dbReference>